<dbReference type="GO" id="GO:0016705">
    <property type="term" value="F:oxidoreductase activity, acting on paired donors, with incorporation or reduction of molecular oxygen"/>
    <property type="evidence" value="ECO:0007669"/>
    <property type="project" value="InterPro"/>
</dbReference>
<evidence type="ECO:0008006" key="8">
    <source>
        <dbReference type="Google" id="ProtNLM"/>
    </source>
</evidence>
<evidence type="ECO:0000313" key="6">
    <source>
        <dbReference type="EMBL" id="ROV91650.1"/>
    </source>
</evidence>
<reference evidence="6 7" key="1">
    <citation type="submission" date="2015-09" db="EMBL/GenBank/DDBJ databases">
        <title>Host preference determinants of Valsa canker pathogens revealed by comparative genomics.</title>
        <authorList>
            <person name="Yin Z."/>
            <person name="Huang L."/>
        </authorList>
    </citation>
    <scope>NUCLEOTIDE SEQUENCE [LARGE SCALE GENOMIC DNA]</scope>
    <source>
        <strain evidence="6 7">YSFL</strain>
    </source>
</reference>
<keyword evidence="7" id="KW-1185">Reference proteome</keyword>
<dbReference type="InterPro" id="IPR036396">
    <property type="entry name" value="Cyt_P450_sf"/>
</dbReference>
<dbReference type="InterPro" id="IPR001128">
    <property type="entry name" value="Cyt_P450"/>
</dbReference>
<evidence type="ECO:0000256" key="1">
    <source>
        <dbReference type="ARBA" id="ARBA00001971"/>
    </source>
</evidence>
<dbReference type="Pfam" id="PF00067">
    <property type="entry name" value="p450"/>
    <property type="match status" value="1"/>
</dbReference>
<organism evidence="6 7">
    <name type="scientific">Cytospora chrysosperma</name>
    <name type="common">Cytospora canker fungus</name>
    <name type="synonym">Sphaeria chrysosperma</name>
    <dbReference type="NCBI Taxonomy" id="252740"/>
    <lineage>
        <taxon>Eukaryota</taxon>
        <taxon>Fungi</taxon>
        <taxon>Dikarya</taxon>
        <taxon>Ascomycota</taxon>
        <taxon>Pezizomycotina</taxon>
        <taxon>Sordariomycetes</taxon>
        <taxon>Sordariomycetidae</taxon>
        <taxon>Diaporthales</taxon>
        <taxon>Cytosporaceae</taxon>
        <taxon>Cytospora</taxon>
    </lineage>
</organism>
<keyword evidence="5" id="KW-0408">Iron</keyword>
<dbReference type="PANTHER" id="PTHR46206:SF4">
    <property type="entry name" value="P450, PUTATIVE (EUROFUNG)-RELATED"/>
    <property type="match status" value="1"/>
</dbReference>
<dbReference type="Proteomes" id="UP000284375">
    <property type="component" value="Unassembled WGS sequence"/>
</dbReference>
<comment type="cofactor">
    <cofactor evidence="1">
        <name>heme</name>
        <dbReference type="ChEBI" id="CHEBI:30413"/>
    </cofactor>
</comment>
<evidence type="ECO:0000256" key="3">
    <source>
        <dbReference type="ARBA" id="ARBA00022723"/>
    </source>
</evidence>
<comment type="similarity">
    <text evidence="2">Belongs to the cytochrome P450 family.</text>
</comment>
<protein>
    <recommendedName>
        <fullName evidence="8">Cytochrome P450</fullName>
    </recommendedName>
</protein>
<evidence type="ECO:0000256" key="5">
    <source>
        <dbReference type="ARBA" id="ARBA00023004"/>
    </source>
</evidence>
<evidence type="ECO:0000256" key="2">
    <source>
        <dbReference type="ARBA" id="ARBA00010617"/>
    </source>
</evidence>
<evidence type="ECO:0000256" key="4">
    <source>
        <dbReference type="ARBA" id="ARBA00023002"/>
    </source>
</evidence>
<name>A0A423VL95_CYTCH</name>
<sequence length="156" mass="17552">MEETARLSPGTLLIYSRLIEEDHTLSNDLTLRRGQVIATASQAHNTANETAFPDPKMYKGLSFYDQDLAKHRAQPFYNLDSEVLTWGSGLWACPGRYIANLSSRVLLIKLLDEYDWSFIDGKPPPVTALHEFPLFSPDTKLNCRCKPASECLGISF</sequence>
<dbReference type="AlphaFoldDB" id="A0A423VL95"/>
<dbReference type="PANTHER" id="PTHR46206">
    <property type="entry name" value="CYTOCHROME P450"/>
    <property type="match status" value="1"/>
</dbReference>
<comment type="caution">
    <text evidence="6">The sequence shown here is derived from an EMBL/GenBank/DDBJ whole genome shotgun (WGS) entry which is preliminary data.</text>
</comment>
<evidence type="ECO:0000313" key="7">
    <source>
        <dbReference type="Proteomes" id="UP000284375"/>
    </source>
</evidence>
<accession>A0A423VL95</accession>
<keyword evidence="4" id="KW-0560">Oxidoreductase</keyword>
<dbReference type="SUPFAM" id="SSF48264">
    <property type="entry name" value="Cytochrome P450"/>
    <property type="match status" value="1"/>
</dbReference>
<dbReference type="OrthoDB" id="1844152at2759"/>
<proteinExistence type="inferred from homology"/>
<dbReference type="EMBL" id="LJZO01000042">
    <property type="protein sequence ID" value="ROV91650.1"/>
    <property type="molecule type" value="Genomic_DNA"/>
</dbReference>
<dbReference type="GO" id="GO:0020037">
    <property type="term" value="F:heme binding"/>
    <property type="evidence" value="ECO:0007669"/>
    <property type="project" value="InterPro"/>
</dbReference>
<keyword evidence="3" id="KW-0479">Metal-binding</keyword>
<dbReference type="GO" id="GO:0005506">
    <property type="term" value="F:iron ion binding"/>
    <property type="evidence" value="ECO:0007669"/>
    <property type="project" value="InterPro"/>
</dbReference>
<dbReference type="STRING" id="252740.A0A423VL95"/>
<dbReference type="GO" id="GO:0004497">
    <property type="term" value="F:monooxygenase activity"/>
    <property type="evidence" value="ECO:0007669"/>
    <property type="project" value="InterPro"/>
</dbReference>
<dbReference type="Gene3D" id="1.10.630.10">
    <property type="entry name" value="Cytochrome P450"/>
    <property type="match status" value="1"/>
</dbReference>
<gene>
    <name evidence="6" type="ORF">VSDG_07949</name>
</gene>